<dbReference type="InterPro" id="IPR012674">
    <property type="entry name" value="Calycin"/>
</dbReference>
<organism evidence="2 3">
    <name type="scientific">Symbiodinium pilosum</name>
    <name type="common">Dinoflagellate</name>
    <dbReference type="NCBI Taxonomy" id="2952"/>
    <lineage>
        <taxon>Eukaryota</taxon>
        <taxon>Sar</taxon>
        <taxon>Alveolata</taxon>
        <taxon>Dinophyceae</taxon>
        <taxon>Suessiales</taxon>
        <taxon>Symbiodiniaceae</taxon>
        <taxon>Symbiodinium</taxon>
    </lineage>
</organism>
<feature type="region of interest" description="Disordered" evidence="1">
    <location>
        <begin position="1"/>
        <end position="33"/>
    </location>
</feature>
<proteinExistence type="predicted"/>
<reference evidence="2" key="1">
    <citation type="submission" date="2021-02" db="EMBL/GenBank/DDBJ databases">
        <authorList>
            <person name="Dougan E. K."/>
            <person name="Rhodes N."/>
            <person name="Thang M."/>
            <person name="Chan C."/>
        </authorList>
    </citation>
    <scope>NUCLEOTIDE SEQUENCE</scope>
</reference>
<keyword evidence="3" id="KW-1185">Reference proteome</keyword>
<dbReference type="Proteomes" id="UP000649617">
    <property type="component" value="Unassembled WGS sequence"/>
</dbReference>
<evidence type="ECO:0000313" key="3">
    <source>
        <dbReference type="Proteomes" id="UP000649617"/>
    </source>
</evidence>
<feature type="compositionally biased region" description="Acidic residues" evidence="1">
    <location>
        <begin position="12"/>
        <end position="22"/>
    </location>
</feature>
<dbReference type="EMBL" id="CAJNIZ010048192">
    <property type="protein sequence ID" value="CAE7784279.1"/>
    <property type="molecule type" value="Genomic_DNA"/>
</dbReference>
<evidence type="ECO:0000313" key="2">
    <source>
        <dbReference type="EMBL" id="CAE7784279.1"/>
    </source>
</evidence>
<accession>A0A812YEU1</accession>
<feature type="compositionally biased region" description="Polar residues" evidence="1">
    <location>
        <begin position="1"/>
        <end position="11"/>
    </location>
</feature>
<gene>
    <name evidence="2" type="primary">ubiB</name>
    <name evidence="2" type="ORF">SPIL2461_LOCUS23362</name>
</gene>
<name>A0A812YEU1_SYMPI</name>
<dbReference type="OrthoDB" id="427480at2759"/>
<dbReference type="AlphaFoldDB" id="A0A812YEU1"/>
<comment type="caution">
    <text evidence="2">The sequence shown here is derived from an EMBL/GenBank/DDBJ whole genome shotgun (WGS) entry which is preliminary data.</text>
</comment>
<protein>
    <submittedName>
        <fullName evidence="2">UbiB protein</fullName>
    </submittedName>
</protein>
<sequence length="228" mass="25271">MGTACTFSAVSSEDELDVESDQDPWAASELSNSLPVVQYPQSASPSIKPRPKQKVARPEASFLPLQQLEDQSPWASKKTAFCSLRKAAPRRANFNGLWFCFETHGDMDALLVSLEVSWAKRCAASAISYGAGYVSRKITQGGDEMEMEVVGTPSDFTQRFRVGAGWQRASGPDGDCWVHPFWEDGVLWVEQMDEEGTKVLISHQLMPWGLVITMFANGVSAGWKFRKQ</sequence>
<dbReference type="SUPFAM" id="SSF50814">
    <property type="entry name" value="Lipocalins"/>
    <property type="match status" value="1"/>
</dbReference>
<dbReference type="Gene3D" id="2.40.128.20">
    <property type="match status" value="1"/>
</dbReference>
<evidence type="ECO:0000256" key="1">
    <source>
        <dbReference type="SAM" id="MobiDB-lite"/>
    </source>
</evidence>